<gene>
    <name evidence="1" type="ORF">N0F65_004186</name>
</gene>
<dbReference type="Proteomes" id="UP001146120">
    <property type="component" value="Unassembled WGS sequence"/>
</dbReference>
<reference evidence="1" key="1">
    <citation type="submission" date="2022-11" db="EMBL/GenBank/DDBJ databases">
        <authorList>
            <person name="Morgan W.R."/>
            <person name="Tartar A."/>
        </authorList>
    </citation>
    <scope>NUCLEOTIDE SEQUENCE</scope>
    <source>
        <strain evidence="1">ARSEF 373</strain>
    </source>
</reference>
<name>A0AAV2YKX0_9STRA</name>
<organism evidence="1 2">
    <name type="scientific">Lagenidium giganteum</name>
    <dbReference type="NCBI Taxonomy" id="4803"/>
    <lineage>
        <taxon>Eukaryota</taxon>
        <taxon>Sar</taxon>
        <taxon>Stramenopiles</taxon>
        <taxon>Oomycota</taxon>
        <taxon>Peronosporomycetes</taxon>
        <taxon>Pythiales</taxon>
        <taxon>Pythiaceae</taxon>
    </lineage>
</organism>
<reference evidence="1" key="2">
    <citation type="journal article" date="2023" name="Microbiol Resour">
        <title>Decontamination and Annotation of the Draft Genome Sequence of the Oomycete Lagenidium giganteum ARSEF 373.</title>
        <authorList>
            <person name="Morgan W.R."/>
            <person name="Tartar A."/>
        </authorList>
    </citation>
    <scope>NUCLEOTIDE SEQUENCE</scope>
    <source>
        <strain evidence="1">ARSEF 373</strain>
    </source>
</reference>
<protein>
    <submittedName>
        <fullName evidence="1">Uncharacterized protein</fullName>
    </submittedName>
</protein>
<comment type="caution">
    <text evidence="1">The sequence shown here is derived from an EMBL/GenBank/DDBJ whole genome shotgun (WGS) entry which is preliminary data.</text>
</comment>
<evidence type="ECO:0000313" key="1">
    <source>
        <dbReference type="EMBL" id="DAZ94570.1"/>
    </source>
</evidence>
<proteinExistence type="predicted"/>
<sequence length="324" mass="36781">MGTHALEDDAKTAVHVIDNVRFRPAYQYCVAHRIVSVFECATHWRCDRMLRIKPKSINGLLSYDVEGKGLHGNIQSEIGLTGIAIKRKADDMLNGDSGPVKCVHLLMNALKDEPRLLQYLPSVPQLKNRKQYLRKAAKDGWELKTSFDILEWIYPRLITTKEEYQQAELQESEHACIQLSSDGGTFEFYGVIMTSQFMLRNMVVAIDTQWSDVLAVTDGTYKIHFGIDVVGGWTLIDYGSHIPSYSRRRYRRVFKPWMYMFVHQVYADVLWSNVASSVRQSGSLVHHFSSLPSNLAGHHFAELLSPPSSECSVEEGQAPSSRVL</sequence>
<dbReference type="EMBL" id="DAKRPA010000244">
    <property type="protein sequence ID" value="DAZ94570.1"/>
    <property type="molecule type" value="Genomic_DNA"/>
</dbReference>
<dbReference type="AlphaFoldDB" id="A0AAV2YKX0"/>
<evidence type="ECO:0000313" key="2">
    <source>
        <dbReference type="Proteomes" id="UP001146120"/>
    </source>
</evidence>
<keyword evidence="2" id="KW-1185">Reference proteome</keyword>
<accession>A0AAV2YKX0</accession>